<reference evidence="1" key="1">
    <citation type="submission" date="2021-02" db="EMBL/GenBank/DDBJ databases">
        <authorList>
            <consortium name="DOE Joint Genome Institute"/>
            <person name="Ahrendt S."/>
            <person name="Looney B.P."/>
            <person name="Miyauchi S."/>
            <person name="Morin E."/>
            <person name="Drula E."/>
            <person name="Courty P.E."/>
            <person name="Chicoki N."/>
            <person name="Fauchery L."/>
            <person name="Kohler A."/>
            <person name="Kuo A."/>
            <person name="Labutti K."/>
            <person name="Pangilinan J."/>
            <person name="Lipzen A."/>
            <person name="Riley R."/>
            <person name="Andreopoulos W."/>
            <person name="He G."/>
            <person name="Johnson J."/>
            <person name="Barry K.W."/>
            <person name="Grigoriev I.V."/>
            <person name="Nagy L."/>
            <person name="Hibbett D."/>
            <person name="Henrissat B."/>
            <person name="Matheny P.B."/>
            <person name="Labbe J."/>
            <person name="Martin F."/>
        </authorList>
    </citation>
    <scope>NUCLEOTIDE SEQUENCE</scope>
    <source>
        <strain evidence="1">EC-137</strain>
    </source>
</reference>
<dbReference type="EMBL" id="MU273889">
    <property type="protein sequence ID" value="KAI0027509.1"/>
    <property type="molecule type" value="Genomic_DNA"/>
</dbReference>
<comment type="caution">
    <text evidence="1">The sequence shown here is derived from an EMBL/GenBank/DDBJ whole genome shotgun (WGS) entry which is preliminary data.</text>
</comment>
<reference evidence="1" key="2">
    <citation type="journal article" date="2022" name="New Phytol.">
        <title>Evolutionary transition to the ectomycorrhizal habit in the genomes of a hyperdiverse lineage of mushroom-forming fungi.</title>
        <authorList>
            <person name="Looney B."/>
            <person name="Miyauchi S."/>
            <person name="Morin E."/>
            <person name="Drula E."/>
            <person name="Courty P.E."/>
            <person name="Kohler A."/>
            <person name="Kuo A."/>
            <person name="LaButti K."/>
            <person name="Pangilinan J."/>
            <person name="Lipzen A."/>
            <person name="Riley R."/>
            <person name="Andreopoulos W."/>
            <person name="He G."/>
            <person name="Johnson J."/>
            <person name="Nolan M."/>
            <person name="Tritt A."/>
            <person name="Barry K.W."/>
            <person name="Grigoriev I.V."/>
            <person name="Nagy L.G."/>
            <person name="Hibbett D."/>
            <person name="Henrissat B."/>
            <person name="Matheny P.B."/>
            <person name="Labbe J."/>
            <person name="Martin F.M."/>
        </authorList>
    </citation>
    <scope>NUCLEOTIDE SEQUENCE</scope>
    <source>
        <strain evidence="1">EC-137</strain>
    </source>
</reference>
<protein>
    <submittedName>
        <fullName evidence="1">Uncharacterized protein</fullName>
    </submittedName>
</protein>
<name>A0ACB8Q747_9AGAM</name>
<gene>
    <name evidence="1" type="ORF">K488DRAFT_90781</name>
</gene>
<keyword evidence="2" id="KW-1185">Reference proteome</keyword>
<accession>A0ACB8Q747</accession>
<dbReference type="Proteomes" id="UP000814128">
    <property type="component" value="Unassembled WGS sequence"/>
</dbReference>
<evidence type="ECO:0000313" key="1">
    <source>
        <dbReference type="EMBL" id="KAI0027509.1"/>
    </source>
</evidence>
<organism evidence="1 2">
    <name type="scientific">Vararia minispora EC-137</name>
    <dbReference type="NCBI Taxonomy" id="1314806"/>
    <lineage>
        <taxon>Eukaryota</taxon>
        <taxon>Fungi</taxon>
        <taxon>Dikarya</taxon>
        <taxon>Basidiomycota</taxon>
        <taxon>Agaricomycotina</taxon>
        <taxon>Agaricomycetes</taxon>
        <taxon>Russulales</taxon>
        <taxon>Lachnocladiaceae</taxon>
        <taxon>Vararia</taxon>
    </lineage>
</organism>
<sequence>MFLVLLHYCSATGQRHRSVASAITSLFAEGTILFPASIVSGHWASLIPPTVVTSLVHHYPAVSQSSAERRWTGREWSGCTIFLHNKEILLILLVSVDSVAQPRAPDLLAMRLLDELEHAIQGLPTSIPEAAPGDDVYSFAEWGIDVPKPELAWMCLNKALDGLVRYDHNAETVSTIVRRGQWGFMHVVQTIRSFATTYPEVIEGVLLEPKI</sequence>
<proteinExistence type="predicted"/>
<evidence type="ECO:0000313" key="2">
    <source>
        <dbReference type="Proteomes" id="UP000814128"/>
    </source>
</evidence>